<dbReference type="Gene3D" id="3.30.70.330">
    <property type="match status" value="1"/>
</dbReference>
<accession>A0A1S8X2E0</accession>
<dbReference type="EMBL" id="KV892391">
    <property type="protein sequence ID" value="OON20880.1"/>
    <property type="molecule type" value="Genomic_DNA"/>
</dbReference>
<evidence type="ECO:0000256" key="1">
    <source>
        <dbReference type="ARBA" id="ARBA00004123"/>
    </source>
</evidence>
<dbReference type="SUPFAM" id="SSF54928">
    <property type="entry name" value="RNA-binding domain, RBD"/>
    <property type="match status" value="1"/>
</dbReference>
<sequence>MFDNCTACSKEFGFGFVTFANAEDAERARENLNGRVVMGRKIELNKLGGCTARQNSPILRSNPFIL</sequence>
<feature type="domain" description="RRM" evidence="5">
    <location>
        <begin position="1"/>
        <end position="49"/>
    </location>
</feature>
<evidence type="ECO:0000256" key="4">
    <source>
        <dbReference type="PROSITE-ProRule" id="PRU00176"/>
    </source>
</evidence>
<dbReference type="GO" id="GO:0005634">
    <property type="term" value="C:nucleus"/>
    <property type="evidence" value="ECO:0007669"/>
    <property type="project" value="UniProtKB-SubCell"/>
</dbReference>
<keyword evidence="2 4" id="KW-0694">RNA-binding</keyword>
<organism evidence="6 7">
    <name type="scientific">Opisthorchis viverrini</name>
    <name type="common">Southeast Asian liver fluke</name>
    <dbReference type="NCBI Taxonomy" id="6198"/>
    <lineage>
        <taxon>Eukaryota</taxon>
        <taxon>Metazoa</taxon>
        <taxon>Spiralia</taxon>
        <taxon>Lophotrochozoa</taxon>
        <taxon>Platyhelminthes</taxon>
        <taxon>Trematoda</taxon>
        <taxon>Digenea</taxon>
        <taxon>Opisthorchiida</taxon>
        <taxon>Opisthorchiata</taxon>
        <taxon>Opisthorchiidae</taxon>
        <taxon>Opisthorchis</taxon>
    </lineage>
</organism>
<protein>
    <recommendedName>
        <fullName evidence="5">RRM domain-containing protein</fullName>
    </recommendedName>
</protein>
<proteinExistence type="predicted"/>
<dbReference type="InterPro" id="IPR035979">
    <property type="entry name" value="RBD_domain_sf"/>
</dbReference>
<dbReference type="PROSITE" id="PS50102">
    <property type="entry name" value="RRM"/>
    <property type="match status" value="1"/>
</dbReference>
<evidence type="ECO:0000256" key="2">
    <source>
        <dbReference type="ARBA" id="ARBA00022884"/>
    </source>
</evidence>
<dbReference type="GO" id="GO:0007399">
    <property type="term" value="P:nervous system development"/>
    <property type="evidence" value="ECO:0007669"/>
    <property type="project" value="InterPro"/>
</dbReference>
<dbReference type="GO" id="GO:0003729">
    <property type="term" value="F:mRNA binding"/>
    <property type="evidence" value="ECO:0007669"/>
    <property type="project" value="TreeGrafter"/>
</dbReference>
<name>A0A1S8X2E0_OPIVI</name>
<evidence type="ECO:0000313" key="6">
    <source>
        <dbReference type="EMBL" id="OON20880.1"/>
    </source>
</evidence>
<gene>
    <name evidence="6" type="ORF">X801_03230</name>
</gene>
<evidence type="ECO:0000256" key="3">
    <source>
        <dbReference type="ARBA" id="ARBA00023242"/>
    </source>
</evidence>
<keyword evidence="7" id="KW-1185">Reference proteome</keyword>
<dbReference type="PANTHER" id="PTHR15597:SF22">
    <property type="entry name" value="RNA-BINDING FOX PROTEIN 1, ISOFORM H"/>
    <property type="match status" value="1"/>
</dbReference>
<dbReference type="PANTHER" id="PTHR15597">
    <property type="entry name" value="ATAXIN 2-BINDING PROTEIN 1-RELATED"/>
    <property type="match status" value="1"/>
</dbReference>
<keyword evidence="3" id="KW-0539">Nucleus</keyword>
<comment type="subcellular location">
    <subcellularLocation>
        <location evidence="1">Nucleus</location>
    </subcellularLocation>
</comment>
<dbReference type="InterPro" id="IPR012677">
    <property type="entry name" value="Nucleotide-bd_a/b_plait_sf"/>
</dbReference>
<dbReference type="Pfam" id="PF00076">
    <property type="entry name" value="RRM_1"/>
    <property type="match status" value="1"/>
</dbReference>
<dbReference type="GO" id="GO:0000381">
    <property type="term" value="P:regulation of alternative mRNA splicing, via spliceosome"/>
    <property type="evidence" value="ECO:0007669"/>
    <property type="project" value="InterPro"/>
</dbReference>
<dbReference type="InterPro" id="IPR047131">
    <property type="entry name" value="RBFOX1-like"/>
</dbReference>
<dbReference type="InterPro" id="IPR000504">
    <property type="entry name" value="RRM_dom"/>
</dbReference>
<dbReference type="GO" id="GO:0005737">
    <property type="term" value="C:cytoplasm"/>
    <property type="evidence" value="ECO:0007669"/>
    <property type="project" value="TreeGrafter"/>
</dbReference>
<evidence type="ECO:0000259" key="5">
    <source>
        <dbReference type="PROSITE" id="PS50102"/>
    </source>
</evidence>
<dbReference type="AlphaFoldDB" id="A0A1S8X2E0"/>
<dbReference type="Proteomes" id="UP000243686">
    <property type="component" value="Unassembled WGS sequence"/>
</dbReference>
<evidence type="ECO:0000313" key="7">
    <source>
        <dbReference type="Proteomes" id="UP000243686"/>
    </source>
</evidence>
<reference evidence="6 7" key="1">
    <citation type="submission" date="2015-03" db="EMBL/GenBank/DDBJ databases">
        <title>Draft genome of the nematode, Opisthorchis viverrini.</title>
        <authorList>
            <person name="Mitreva M."/>
        </authorList>
    </citation>
    <scope>NUCLEOTIDE SEQUENCE [LARGE SCALE GENOMIC DNA]</scope>
    <source>
        <strain evidence="6">Khon Kaen</strain>
    </source>
</reference>